<dbReference type="InterPro" id="IPR012944">
    <property type="entry name" value="SusD_RagB_dom"/>
</dbReference>
<keyword evidence="9" id="KW-1185">Reference proteome</keyword>
<accession>A0A317F0K2</accession>
<dbReference type="PROSITE" id="PS51257">
    <property type="entry name" value="PROKAR_LIPOPROTEIN"/>
    <property type="match status" value="1"/>
</dbReference>
<dbReference type="InterPro" id="IPR033985">
    <property type="entry name" value="SusD-like_N"/>
</dbReference>
<evidence type="ECO:0000256" key="1">
    <source>
        <dbReference type="ARBA" id="ARBA00004442"/>
    </source>
</evidence>
<dbReference type="Pfam" id="PF07980">
    <property type="entry name" value="SusD_RagB"/>
    <property type="match status" value="1"/>
</dbReference>
<reference evidence="9" key="1">
    <citation type="submission" date="2018-05" db="EMBL/GenBank/DDBJ databases">
        <title>Pedobacter paludis sp. nov., isolated from wetland soil.</title>
        <authorList>
            <person name="Zhang Y."/>
        </authorList>
    </citation>
    <scope>NUCLEOTIDE SEQUENCE [LARGE SCALE GENOMIC DNA]</scope>
    <source>
        <strain evidence="9">R-8</strain>
    </source>
</reference>
<dbReference type="Proteomes" id="UP000245391">
    <property type="component" value="Unassembled WGS sequence"/>
</dbReference>
<evidence type="ECO:0000256" key="2">
    <source>
        <dbReference type="ARBA" id="ARBA00006275"/>
    </source>
</evidence>
<keyword evidence="4" id="KW-0472">Membrane</keyword>
<organism evidence="8 9">
    <name type="scientific">Pedobacter paludis</name>
    <dbReference type="NCBI Taxonomy" id="2203212"/>
    <lineage>
        <taxon>Bacteria</taxon>
        <taxon>Pseudomonadati</taxon>
        <taxon>Bacteroidota</taxon>
        <taxon>Sphingobacteriia</taxon>
        <taxon>Sphingobacteriales</taxon>
        <taxon>Sphingobacteriaceae</taxon>
        <taxon>Pedobacter</taxon>
    </lineage>
</organism>
<comment type="subcellular location">
    <subcellularLocation>
        <location evidence="1">Cell outer membrane</location>
    </subcellularLocation>
</comment>
<sequence>METKSLKYHSSILICFVVINILCGCKKFIEADTPVTSTNSANVYNENSTAAGVLTGIYAKMSSRFAFNDITSISAYVDLSADNLSLFDTSNATYFSFYQNALLSQSSPYWNNLYTYVYYANAAIEGLKNSATLTPAVKQRALGEAYFIRAFCYYYLVTLHGDVPLVLTTDYAVNASLTRSPVNDVLSQIMNDLELAKQLLDARYVDATLLNTGTDRVRPNANAARALLARVLLLKKDFAGAEREATEIISQTGIYTLSALNGVFLKNSSETIWALQPTKTNVNTDEGNLFIPPAGGLGALNPFILSTDLLNAFEAGDNRKMSWTAAITQGGKTYNYPFKYKIKTNSTITEFTIVLRLAEQYLIRAEARAELNNIPGAQSDLNAIRSRAGLGSTTAGNIADLKTAILREKRVEMFTEWGERWLDLKRSGNIDAVMTAYGPAKGIQWKPHMSLFPVLQADILTNNQITQNPGYN</sequence>
<keyword evidence="5" id="KW-0998">Cell outer membrane</keyword>
<dbReference type="OrthoDB" id="621570at2"/>
<evidence type="ECO:0000256" key="5">
    <source>
        <dbReference type="ARBA" id="ARBA00023237"/>
    </source>
</evidence>
<evidence type="ECO:0000313" key="9">
    <source>
        <dbReference type="Proteomes" id="UP000245391"/>
    </source>
</evidence>
<keyword evidence="3" id="KW-0732">Signal</keyword>
<evidence type="ECO:0000259" key="6">
    <source>
        <dbReference type="Pfam" id="PF07980"/>
    </source>
</evidence>
<feature type="domain" description="SusD-like N-terminal" evidence="7">
    <location>
        <begin position="53"/>
        <end position="233"/>
    </location>
</feature>
<evidence type="ECO:0000256" key="4">
    <source>
        <dbReference type="ARBA" id="ARBA00023136"/>
    </source>
</evidence>
<name>A0A317F0K2_9SPHI</name>
<dbReference type="EMBL" id="QGNY01000003">
    <property type="protein sequence ID" value="PWS32242.1"/>
    <property type="molecule type" value="Genomic_DNA"/>
</dbReference>
<feature type="domain" description="RagB/SusD" evidence="6">
    <location>
        <begin position="332"/>
        <end position="471"/>
    </location>
</feature>
<comment type="caution">
    <text evidence="8">The sequence shown here is derived from an EMBL/GenBank/DDBJ whole genome shotgun (WGS) entry which is preliminary data.</text>
</comment>
<comment type="similarity">
    <text evidence="2">Belongs to the SusD family.</text>
</comment>
<gene>
    <name evidence="8" type="ORF">DF947_10770</name>
</gene>
<evidence type="ECO:0000313" key="8">
    <source>
        <dbReference type="EMBL" id="PWS32242.1"/>
    </source>
</evidence>
<dbReference type="GO" id="GO:0009279">
    <property type="term" value="C:cell outer membrane"/>
    <property type="evidence" value="ECO:0007669"/>
    <property type="project" value="UniProtKB-SubCell"/>
</dbReference>
<protein>
    <submittedName>
        <fullName evidence="8">RagB/SusD family nutrient uptake outer membrane protein</fullName>
    </submittedName>
</protein>
<evidence type="ECO:0000259" key="7">
    <source>
        <dbReference type="Pfam" id="PF14322"/>
    </source>
</evidence>
<evidence type="ECO:0000256" key="3">
    <source>
        <dbReference type="ARBA" id="ARBA00022729"/>
    </source>
</evidence>
<dbReference type="Gene3D" id="1.25.40.390">
    <property type="match status" value="1"/>
</dbReference>
<dbReference type="InterPro" id="IPR011990">
    <property type="entry name" value="TPR-like_helical_dom_sf"/>
</dbReference>
<dbReference type="RefSeq" id="WP_109929689.1">
    <property type="nucleotide sequence ID" value="NZ_QGNY01000003.1"/>
</dbReference>
<dbReference type="CDD" id="cd08977">
    <property type="entry name" value="SusD"/>
    <property type="match status" value="1"/>
</dbReference>
<proteinExistence type="inferred from homology"/>
<dbReference type="SUPFAM" id="SSF48452">
    <property type="entry name" value="TPR-like"/>
    <property type="match status" value="1"/>
</dbReference>
<dbReference type="Pfam" id="PF14322">
    <property type="entry name" value="SusD-like_3"/>
    <property type="match status" value="1"/>
</dbReference>
<dbReference type="AlphaFoldDB" id="A0A317F0K2"/>